<reference evidence="1 2" key="1">
    <citation type="journal article" date="2014" name="Int. J. Syst. Evol. Microbiol.">
        <title>Phylogenomics and the dynamic genome evolution of the genus Streptococcus.</title>
        <authorList>
            <consortium name="The Broad Institute Genome Sequencing Platform"/>
            <person name="Richards V.P."/>
            <person name="Palmer S.R."/>
            <person name="Pavinski Bitar P.D."/>
            <person name="Qin X."/>
            <person name="Weinstock G.M."/>
            <person name="Highlander S.K."/>
            <person name="Town C.D."/>
            <person name="Burne R.A."/>
            <person name="Stanhope M.J."/>
        </authorList>
    </citation>
    <scope>NUCLEOTIDE SEQUENCE [LARGE SCALE GENOMIC DNA]</scope>
    <source>
        <strain evidence="1 2">CECT 5772</strain>
    </source>
</reference>
<evidence type="ECO:0000313" key="2">
    <source>
        <dbReference type="Proteomes" id="UP000028704"/>
    </source>
</evidence>
<proteinExistence type="predicted"/>
<accession>A0A922NVV5</accession>
<gene>
    <name evidence="1" type="ORF">CECT5772_01988</name>
</gene>
<dbReference type="AlphaFoldDB" id="A0A922NVV5"/>
<dbReference type="EMBL" id="AWEX01000010">
    <property type="protein sequence ID" value="KED05134.1"/>
    <property type="molecule type" value="Genomic_DNA"/>
</dbReference>
<protein>
    <submittedName>
        <fullName evidence="1">Uncharacterized protein</fullName>
    </submittedName>
</protein>
<name>A0A922NVV5_9STRE</name>
<sequence length="45" mass="5335">MFSSIFRQIFSILSLEHENSKVFLQNICLKAFFCEVLAFFMILTK</sequence>
<dbReference type="Proteomes" id="UP000028704">
    <property type="component" value="Unassembled WGS sequence"/>
</dbReference>
<comment type="caution">
    <text evidence="1">The sequence shown here is derived from an EMBL/GenBank/DDBJ whole genome shotgun (WGS) entry which is preliminary data.</text>
</comment>
<organism evidence="1 2">
    <name type="scientific">Streptococcus equi subsp. ruminatorum CECT 5772</name>
    <dbReference type="NCBI Taxonomy" id="1051981"/>
    <lineage>
        <taxon>Bacteria</taxon>
        <taxon>Bacillati</taxon>
        <taxon>Bacillota</taxon>
        <taxon>Bacilli</taxon>
        <taxon>Lactobacillales</taxon>
        <taxon>Streptococcaceae</taxon>
        <taxon>Streptococcus</taxon>
    </lineage>
</organism>
<evidence type="ECO:0000313" key="1">
    <source>
        <dbReference type="EMBL" id="KED05134.1"/>
    </source>
</evidence>